<dbReference type="InterPro" id="IPR017981">
    <property type="entry name" value="GPCR_2-like_7TM"/>
</dbReference>
<name>A0ABQ9EDH9_TEGGR</name>
<dbReference type="InterPro" id="IPR022343">
    <property type="entry name" value="GCR1-cAMP_receptor"/>
</dbReference>
<dbReference type="SUPFAM" id="SSF81321">
    <property type="entry name" value="Family A G protein-coupled receptor-like"/>
    <property type="match status" value="1"/>
</dbReference>
<feature type="transmembrane region" description="Helical" evidence="5">
    <location>
        <begin position="200"/>
        <end position="218"/>
    </location>
</feature>
<dbReference type="Pfam" id="PF00002">
    <property type="entry name" value="7tm_2"/>
    <property type="match status" value="1"/>
</dbReference>
<dbReference type="PANTHER" id="PTHR23112">
    <property type="entry name" value="G PROTEIN-COUPLED RECEPTOR 157-RELATED"/>
    <property type="match status" value="1"/>
</dbReference>
<evidence type="ECO:0000259" key="6">
    <source>
        <dbReference type="PROSITE" id="PS50261"/>
    </source>
</evidence>
<dbReference type="PRINTS" id="PR02001">
    <property type="entry name" value="GCR1CAMPR"/>
</dbReference>
<feature type="transmembrane region" description="Helical" evidence="5">
    <location>
        <begin position="239"/>
        <end position="259"/>
    </location>
</feature>
<dbReference type="Gene3D" id="1.20.1070.10">
    <property type="entry name" value="Rhodopsin 7-helix transmembrane proteins"/>
    <property type="match status" value="1"/>
</dbReference>
<evidence type="ECO:0000256" key="1">
    <source>
        <dbReference type="ARBA" id="ARBA00004141"/>
    </source>
</evidence>
<keyword evidence="4 5" id="KW-0472">Membrane</keyword>
<keyword evidence="9" id="KW-1185">Reference proteome</keyword>
<evidence type="ECO:0000256" key="5">
    <source>
        <dbReference type="SAM" id="Phobius"/>
    </source>
</evidence>
<dbReference type="InterPro" id="IPR000832">
    <property type="entry name" value="GPCR_2_secretin-like"/>
</dbReference>
<dbReference type="PROSITE" id="PS50261">
    <property type="entry name" value="G_PROTEIN_RECEP_F2_4"/>
    <property type="match status" value="1"/>
</dbReference>
<keyword evidence="3 5" id="KW-1133">Transmembrane helix</keyword>
<feature type="transmembrane region" description="Helical" evidence="5">
    <location>
        <begin position="110"/>
        <end position="134"/>
    </location>
</feature>
<feature type="transmembrane region" description="Helical" evidence="5">
    <location>
        <begin position="146"/>
        <end position="166"/>
    </location>
</feature>
<evidence type="ECO:0000313" key="8">
    <source>
        <dbReference type="EMBL" id="KAJ8303200.1"/>
    </source>
</evidence>
<dbReference type="PANTHER" id="PTHR23112:SF47">
    <property type="entry name" value="G-PROTEIN COUPLED RECEPTOR 157"/>
    <property type="match status" value="1"/>
</dbReference>
<comment type="caution">
    <text evidence="8">The sequence shown here is derived from an EMBL/GenBank/DDBJ whole genome shotgun (WGS) entry which is preliminary data.</text>
</comment>
<sequence>MYSSSYENVTSASNDTTPNLPGINSNVGDLTYTLLTAVVSCLSIIGGSGIAIIYVCFRELRTPSRKLLVYLSVMDALTAFGNILGVIWLFCSKNCVINHNLGYCKFQSALTIYSSISSFSWTVIIGVCLFYSIVKSQPAFTSTYMKLFHIVSWGLPGFITTMALAVDVLGYDQTLDQASWCWIDPRVQNALFWQFFTGKFWEILSYIFIVVLYTTIIKKGKSKLKKKSKNIVQDANRKLLFVPFVFIVLRVWGTLRFLLGFFAHDYASSAEASWIVPLQERPEKERCNGLYITQIVWYLHYILRNGIFPLTYIYHYLSQIAYHGRQRLSFIHILQGFGDSAQGFTNFIVYCCWTQKIRERLLVVCCMRNVHVEISVSNVSRFYKKSTVDVTKVIPATVDVF</sequence>
<evidence type="ECO:0000256" key="4">
    <source>
        <dbReference type="ARBA" id="ARBA00023136"/>
    </source>
</evidence>
<feature type="transmembrane region" description="Helical" evidence="5">
    <location>
        <begin position="30"/>
        <end position="55"/>
    </location>
</feature>
<feature type="domain" description="G-protein coupled receptors family 1 profile" evidence="7">
    <location>
        <begin position="46"/>
        <end position="312"/>
    </location>
</feature>
<feature type="domain" description="G-protein coupled receptors family 2 profile 2" evidence="6">
    <location>
        <begin position="32"/>
        <end position="354"/>
    </location>
</feature>
<evidence type="ECO:0000256" key="2">
    <source>
        <dbReference type="ARBA" id="ARBA00022692"/>
    </source>
</evidence>
<protein>
    <recommendedName>
        <fullName evidence="10">G-protein coupled receptors family 2 profile 2 domain-containing protein</fullName>
    </recommendedName>
</protein>
<comment type="subcellular location">
    <subcellularLocation>
        <location evidence="1">Membrane</location>
        <topology evidence="1">Multi-pass membrane protein</topology>
    </subcellularLocation>
</comment>
<keyword evidence="2 5" id="KW-0812">Transmembrane</keyword>
<evidence type="ECO:0008006" key="10">
    <source>
        <dbReference type="Google" id="ProtNLM"/>
    </source>
</evidence>
<dbReference type="InterPro" id="IPR017452">
    <property type="entry name" value="GPCR_Rhodpsn_7TM"/>
</dbReference>
<gene>
    <name evidence="8" type="ORF">KUTeg_019596</name>
</gene>
<proteinExistence type="predicted"/>
<evidence type="ECO:0000259" key="7">
    <source>
        <dbReference type="PROSITE" id="PS50262"/>
    </source>
</evidence>
<evidence type="ECO:0000313" key="9">
    <source>
        <dbReference type="Proteomes" id="UP001217089"/>
    </source>
</evidence>
<dbReference type="PROSITE" id="PS50262">
    <property type="entry name" value="G_PROTEIN_RECEP_F1_2"/>
    <property type="match status" value="1"/>
</dbReference>
<dbReference type="Proteomes" id="UP001217089">
    <property type="component" value="Unassembled WGS sequence"/>
</dbReference>
<dbReference type="EMBL" id="JARBDR010000917">
    <property type="protein sequence ID" value="KAJ8303200.1"/>
    <property type="molecule type" value="Genomic_DNA"/>
</dbReference>
<accession>A0ABQ9EDH9</accession>
<feature type="transmembrane region" description="Helical" evidence="5">
    <location>
        <begin position="67"/>
        <end position="90"/>
    </location>
</feature>
<organism evidence="8 9">
    <name type="scientific">Tegillarca granosa</name>
    <name type="common">Malaysian cockle</name>
    <name type="synonym">Anadara granosa</name>
    <dbReference type="NCBI Taxonomy" id="220873"/>
    <lineage>
        <taxon>Eukaryota</taxon>
        <taxon>Metazoa</taxon>
        <taxon>Spiralia</taxon>
        <taxon>Lophotrochozoa</taxon>
        <taxon>Mollusca</taxon>
        <taxon>Bivalvia</taxon>
        <taxon>Autobranchia</taxon>
        <taxon>Pteriomorphia</taxon>
        <taxon>Arcoida</taxon>
        <taxon>Arcoidea</taxon>
        <taxon>Arcidae</taxon>
        <taxon>Tegillarca</taxon>
    </lineage>
</organism>
<reference evidence="8 9" key="1">
    <citation type="submission" date="2022-12" db="EMBL/GenBank/DDBJ databases">
        <title>Chromosome-level genome of Tegillarca granosa.</title>
        <authorList>
            <person name="Kim J."/>
        </authorList>
    </citation>
    <scope>NUCLEOTIDE SEQUENCE [LARGE SCALE GENOMIC DNA]</scope>
    <source>
        <strain evidence="8">Teg-2019</strain>
        <tissue evidence="8">Adductor muscle</tissue>
    </source>
</reference>
<evidence type="ECO:0000256" key="3">
    <source>
        <dbReference type="ARBA" id="ARBA00022989"/>
    </source>
</evidence>
<feature type="transmembrane region" description="Helical" evidence="5">
    <location>
        <begin position="298"/>
        <end position="317"/>
    </location>
</feature>